<keyword evidence="2" id="KW-1185">Reference proteome</keyword>
<dbReference type="EMBL" id="KN837151">
    <property type="protein sequence ID" value="KIJ39538.1"/>
    <property type="molecule type" value="Genomic_DNA"/>
</dbReference>
<evidence type="ECO:0000313" key="1">
    <source>
        <dbReference type="EMBL" id="KIJ39538.1"/>
    </source>
</evidence>
<reference evidence="1 2" key="1">
    <citation type="submission" date="2014-06" db="EMBL/GenBank/DDBJ databases">
        <title>Evolutionary Origins and Diversification of the Mycorrhizal Mutualists.</title>
        <authorList>
            <consortium name="DOE Joint Genome Institute"/>
            <consortium name="Mycorrhizal Genomics Consortium"/>
            <person name="Kohler A."/>
            <person name="Kuo A."/>
            <person name="Nagy L.G."/>
            <person name="Floudas D."/>
            <person name="Copeland A."/>
            <person name="Barry K.W."/>
            <person name="Cichocki N."/>
            <person name="Veneault-Fourrey C."/>
            <person name="LaButti K."/>
            <person name="Lindquist E.A."/>
            <person name="Lipzen A."/>
            <person name="Lundell T."/>
            <person name="Morin E."/>
            <person name="Murat C."/>
            <person name="Riley R."/>
            <person name="Ohm R."/>
            <person name="Sun H."/>
            <person name="Tunlid A."/>
            <person name="Henrissat B."/>
            <person name="Grigoriev I.V."/>
            <person name="Hibbett D.S."/>
            <person name="Martin F."/>
        </authorList>
    </citation>
    <scope>NUCLEOTIDE SEQUENCE [LARGE SCALE GENOMIC DNA]</scope>
    <source>
        <strain evidence="1 2">SS14</strain>
    </source>
</reference>
<organism evidence="1 2">
    <name type="scientific">Sphaerobolus stellatus (strain SS14)</name>
    <dbReference type="NCBI Taxonomy" id="990650"/>
    <lineage>
        <taxon>Eukaryota</taxon>
        <taxon>Fungi</taxon>
        <taxon>Dikarya</taxon>
        <taxon>Basidiomycota</taxon>
        <taxon>Agaricomycotina</taxon>
        <taxon>Agaricomycetes</taxon>
        <taxon>Phallomycetidae</taxon>
        <taxon>Geastrales</taxon>
        <taxon>Sphaerobolaceae</taxon>
        <taxon>Sphaerobolus</taxon>
    </lineage>
</organism>
<evidence type="ECO:0000313" key="2">
    <source>
        <dbReference type="Proteomes" id="UP000054279"/>
    </source>
</evidence>
<name>A0A0C9U8Z4_SPHS4</name>
<sequence length="79" mass="8960">MCETVKKLRKNCRTKTHFFYIDVKCHKATAADAWCPPLRAEHPQYALLPPIVQIDSNVLCDPCNGLRHHLVNSEDGAET</sequence>
<dbReference type="AlphaFoldDB" id="A0A0C9U8Z4"/>
<accession>A0A0C9U8Z4</accession>
<dbReference type="Proteomes" id="UP000054279">
    <property type="component" value="Unassembled WGS sequence"/>
</dbReference>
<gene>
    <name evidence="1" type="ORF">M422DRAFT_32590</name>
</gene>
<protein>
    <submittedName>
        <fullName evidence="1">Uncharacterized protein</fullName>
    </submittedName>
</protein>
<proteinExistence type="predicted"/>
<dbReference type="HOGENOM" id="CLU_2607559_0_0_1"/>